<feature type="non-terminal residue" evidence="2">
    <location>
        <position position="83"/>
    </location>
</feature>
<sequence>MHPVAILSEVEIGIPLNLVIAYVATISICLLLSRIQLGLAVSFLFVFYIGYFYNRTLMLEAIEGSAVGTLIYAGLGLIIIVLA</sequence>
<feature type="transmembrane region" description="Helical" evidence="1">
    <location>
        <begin position="37"/>
        <end position="53"/>
    </location>
</feature>
<organism evidence="2">
    <name type="scientific">marine sediment metagenome</name>
    <dbReference type="NCBI Taxonomy" id="412755"/>
    <lineage>
        <taxon>unclassified sequences</taxon>
        <taxon>metagenomes</taxon>
        <taxon>ecological metagenomes</taxon>
    </lineage>
</organism>
<feature type="transmembrane region" description="Helical" evidence="1">
    <location>
        <begin position="12"/>
        <end position="32"/>
    </location>
</feature>
<protein>
    <submittedName>
        <fullName evidence="2">Uncharacterized protein</fullName>
    </submittedName>
</protein>
<dbReference type="EMBL" id="BARS01018829">
    <property type="protein sequence ID" value="GAF85976.1"/>
    <property type="molecule type" value="Genomic_DNA"/>
</dbReference>
<evidence type="ECO:0000313" key="2">
    <source>
        <dbReference type="EMBL" id="GAF85976.1"/>
    </source>
</evidence>
<keyword evidence="1" id="KW-0812">Transmembrane</keyword>
<accession>X0TFB8</accession>
<keyword evidence="1" id="KW-1133">Transmembrane helix</keyword>
<keyword evidence="1" id="KW-0472">Membrane</keyword>
<gene>
    <name evidence="2" type="ORF">S01H1_30582</name>
</gene>
<comment type="caution">
    <text evidence="2">The sequence shown here is derived from an EMBL/GenBank/DDBJ whole genome shotgun (WGS) entry which is preliminary data.</text>
</comment>
<feature type="transmembrane region" description="Helical" evidence="1">
    <location>
        <begin position="65"/>
        <end position="82"/>
    </location>
</feature>
<dbReference type="AlphaFoldDB" id="X0TFB8"/>
<name>X0TFB8_9ZZZZ</name>
<evidence type="ECO:0000256" key="1">
    <source>
        <dbReference type="SAM" id="Phobius"/>
    </source>
</evidence>
<reference evidence="2" key="1">
    <citation type="journal article" date="2014" name="Front. Microbiol.">
        <title>High frequency of phylogenetically diverse reductive dehalogenase-homologous genes in deep subseafloor sedimentary metagenomes.</title>
        <authorList>
            <person name="Kawai M."/>
            <person name="Futagami T."/>
            <person name="Toyoda A."/>
            <person name="Takaki Y."/>
            <person name="Nishi S."/>
            <person name="Hori S."/>
            <person name="Arai W."/>
            <person name="Tsubouchi T."/>
            <person name="Morono Y."/>
            <person name="Uchiyama I."/>
            <person name="Ito T."/>
            <person name="Fujiyama A."/>
            <person name="Inagaki F."/>
            <person name="Takami H."/>
        </authorList>
    </citation>
    <scope>NUCLEOTIDE SEQUENCE</scope>
    <source>
        <strain evidence="2">Expedition CK06-06</strain>
    </source>
</reference>
<proteinExistence type="predicted"/>